<dbReference type="GO" id="GO:0042941">
    <property type="term" value="P:D-alanine transmembrane transport"/>
    <property type="evidence" value="ECO:0007669"/>
    <property type="project" value="TreeGrafter"/>
</dbReference>
<feature type="transmembrane region" description="Helical" evidence="10">
    <location>
        <begin position="72"/>
        <end position="90"/>
    </location>
</feature>
<sequence length="344" mass="36362">MLASLLSLSAALPASIHADNSWISLDFGSLAQNFWPATFDGLTFGAIYALVALGYTLVYGVLNLINFAHSEVFIMGCYGVFFTLSALGFGPSAPNLSIWAIVFNLCLAMIVGMVFSVVTAFVVERVAYRPLRRRGASRLAFLITAIGASFTIQYLLFNIPATGPNAEPAVTMFIPTPVFQVFGAIIDSQQLTIVIAAVVMMIATDQYIRRTRVGRGIRAVAQDPDTATLMGVNKDRIIVTTFVIGGILAGAAALFYVMKVPSGVIYNGGFVLGIKAFAAAVLGGIGNVRGALLGGLLIGVIGNYGQLLLGDSQWTDVVAFIVLVLVLLVRPSGILGQSLGRSRA</sequence>
<dbReference type="GO" id="GO:0015190">
    <property type="term" value="F:L-leucine transmembrane transporter activity"/>
    <property type="evidence" value="ECO:0007669"/>
    <property type="project" value="TreeGrafter"/>
</dbReference>
<dbReference type="KEGG" id="huw:FPZ11_13250"/>
<keyword evidence="6" id="KW-0029">Amino-acid transport</keyword>
<dbReference type="GO" id="GO:1903806">
    <property type="term" value="P:L-isoleucine import across plasma membrane"/>
    <property type="evidence" value="ECO:0007669"/>
    <property type="project" value="TreeGrafter"/>
</dbReference>
<dbReference type="InterPro" id="IPR052157">
    <property type="entry name" value="BCAA_transport_permease"/>
</dbReference>
<keyword evidence="3" id="KW-1003">Cell membrane</keyword>
<dbReference type="AlphaFoldDB" id="A0A5B8M5R2"/>
<proteinExistence type="inferred from homology"/>
<dbReference type="EMBL" id="CP042305">
    <property type="protein sequence ID" value="QDZ15596.1"/>
    <property type="molecule type" value="Genomic_DNA"/>
</dbReference>
<feature type="transmembrane region" description="Helical" evidence="10">
    <location>
        <begin position="264"/>
        <end position="283"/>
    </location>
</feature>
<dbReference type="RefSeq" id="WP_146321630.1">
    <property type="nucleotide sequence ID" value="NZ_CP042305.1"/>
</dbReference>
<evidence type="ECO:0000256" key="11">
    <source>
        <dbReference type="SAM" id="SignalP"/>
    </source>
</evidence>
<feature type="transmembrane region" description="Helical" evidence="10">
    <location>
        <begin position="42"/>
        <end position="65"/>
    </location>
</feature>
<keyword evidence="11" id="KW-0732">Signal</keyword>
<dbReference type="GO" id="GO:0005304">
    <property type="term" value="F:L-valine transmembrane transporter activity"/>
    <property type="evidence" value="ECO:0007669"/>
    <property type="project" value="TreeGrafter"/>
</dbReference>
<dbReference type="Proteomes" id="UP000320216">
    <property type="component" value="Chromosome"/>
</dbReference>
<feature type="chain" id="PRO_5039166859" evidence="11">
    <location>
        <begin position="19"/>
        <end position="344"/>
    </location>
</feature>
<keyword evidence="7 10" id="KW-1133">Transmembrane helix</keyword>
<gene>
    <name evidence="12" type="ORF">FPZ11_13250</name>
</gene>
<evidence type="ECO:0000256" key="7">
    <source>
        <dbReference type="ARBA" id="ARBA00022989"/>
    </source>
</evidence>
<comment type="subcellular location">
    <subcellularLocation>
        <location evidence="1">Cell membrane</location>
        <topology evidence="1">Multi-pass membrane protein</topology>
    </subcellularLocation>
</comment>
<keyword evidence="8 10" id="KW-0472">Membrane</keyword>
<dbReference type="PANTHER" id="PTHR11795">
    <property type="entry name" value="BRANCHED-CHAIN AMINO ACID TRANSPORT SYSTEM PERMEASE PROTEIN LIVH"/>
    <property type="match status" value="1"/>
</dbReference>
<name>A0A5B8M5R2_9MICO</name>
<evidence type="ECO:0000256" key="4">
    <source>
        <dbReference type="ARBA" id="ARBA00022519"/>
    </source>
</evidence>
<reference evidence="12 13" key="1">
    <citation type="submission" date="2019-07" db="EMBL/GenBank/DDBJ databases">
        <title>Full genome sequence of Humibacter sp. WJ7-1.</title>
        <authorList>
            <person name="Im W.-T."/>
        </authorList>
    </citation>
    <scope>NUCLEOTIDE SEQUENCE [LARGE SCALE GENOMIC DNA]</scope>
    <source>
        <strain evidence="12 13">WJ7-1</strain>
    </source>
</reference>
<accession>A0A5B8M5R2</accession>
<dbReference type="InterPro" id="IPR001851">
    <property type="entry name" value="ABC_transp_permease"/>
</dbReference>
<evidence type="ECO:0000256" key="9">
    <source>
        <dbReference type="ARBA" id="ARBA00037998"/>
    </source>
</evidence>
<protein>
    <submittedName>
        <fullName evidence="12">Branched-chain amino acid ABC transporter permease</fullName>
    </submittedName>
</protein>
<feature type="signal peptide" evidence="11">
    <location>
        <begin position="1"/>
        <end position="18"/>
    </location>
</feature>
<dbReference type="PANTHER" id="PTHR11795:SF371">
    <property type="entry name" value="HIGH-AFFINITY BRANCHED-CHAIN AMINO ACID TRANSPORT SYSTEM PERMEASE PROTEIN LIVH"/>
    <property type="match status" value="1"/>
</dbReference>
<keyword evidence="13" id="KW-1185">Reference proteome</keyword>
<keyword evidence="5 10" id="KW-0812">Transmembrane</keyword>
<organism evidence="12 13">
    <name type="scientific">Humibacter ginsenosidimutans</name>
    <dbReference type="NCBI Taxonomy" id="2599293"/>
    <lineage>
        <taxon>Bacteria</taxon>
        <taxon>Bacillati</taxon>
        <taxon>Actinomycetota</taxon>
        <taxon>Actinomycetes</taxon>
        <taxon>Micrococcales</taxon>
        <taxon>Microbacteriaceae</taxon>
        <taxon>Humibacter</taxon>
    </lineage>
</organism>
<feature type="transmembrane region" description="Helical" evidence="10">
    <location>
        <begin position="237"/>
        <end position="258"/>
    </location>
</feature>
<evidence type="ECO:0000256" key="2">
    <source>
        <dbReference type="ARBA" id="ARBA00022448"/>
    </source>
</evidence>
<evidence type="ECO:0000313" key="12">
    <source>
        <dbReference type="EMBL" id="QDZ15596.1"/>
    </source>
</evidence>
<feature type="transmembrane region" description="Helical" evidence="10">
    <location>
        <begin position="177"/>
        <end position="203"/>
    </location>
</feature>
<evidence type="ECO:0000313" key="13">
    <source>
        <dbReference type="Proteomes" id="UP000320216"/>
    </source>
</evidence>
<evidence type="ECO:0000256" key="6">
    <source>
        <dbReference type="ARBA" id="ARBA00022970"/>
    </source>
</evidence>
<evidence type="ECO:0000256" key="5">
    <source>
        <dbReference type="ARBA" id="ARBA00022692"/>
    </source>
</evidence>
<evidence type="ECO:0000256" key="10">
    <source>
        <dbReference type="SAM" id="Phobius"/>
    </source>
</evidence>
<evidence type="ECO:0000256" key="3">
    <source>
        <dbReference type="ARBA" id="ARBA00022475"/>
    </source>
</evidence>
<dbReference type="GO" id="GO:0015188">
    <property type="term" value="F:L-isoleucine transmembrane transporter activity"/>
    <property type="evidence" value="ECO:0007669"/>
    <property type="project" value="TreeGrafter"/>
</dbReference>
<dbReference type="OrthoDB" id="9807115at2"/>
<feature type="transmembrane region" description="Helical" evidence="10">
    <location>
        <begin position="96"/>
        <end position="123"/>
    </location>
</feature>
<keyword evidence="2" id="KW-0813">Transport</keyword>
<feature type="transmembrane region" description="Helical" evidence="10">
    <location>
        <begin position="314"/>
        <end position="335"/>
    </location>
</feature>
<feature type="transmembrane region" description="Helical" evidence="10">
    <location>
        <begin position="135"/>
        <end position="157"/>
    </location>
</feature>
<dbReference type="CDD" id="cd06582">
    <property type="entry name" value="TM_PBP1_LivH_like"/>
    <property type="match status" value="1"/>
</dbReference>
<evidence type="ECO:0000256" key="8">
    <source>
        <dbReference type="ARBA" id="ARBA00023136"/>
    </source>
</evidence>
<dbReference type="GO" id="GO:0015808">
    <property type="term" value="P:L-alanine transport"/>
    <property type="evidence" value="ECO:0007669"/>
    <property type="project" value="TreeGrafter"/>
</dbReference>
<dbReference type="Pfam" id="PF02653">
    <property type="entry name" value="BPD_transp_2"/>
    <property type="match status" value="1"/>
</dbReference>
<feature type="transmembrane region" description="Helical" evidence="10">
    <location>
        <begin position="290"/>
        <end position="308"/>
    </location>
</feature>
<dbReference type="GO" id="GO:0005886">
    <property type="term" value="C:plasma membrane"/>
    <property type="evidence" value="ECO:0007669"/>
    <property type="project" value="UniProtKB-SubCell"/>
</dbReference>
<evidence type="ECO:0000256" key="1">
    <source>
        <dbReference type="ARBA" id="ARBA00004651"/>
    </source>
</evidence>
<comment type="similarity">
    <text evidence="9">Belongs to the binding-protein-dependent transport system permease family. LivHM subfamily.</text>
</comment>
<dbReference type="GO" id="GO:0015192">
    <property type="term" value="F:L-phenylalanine transmembrane transporter activity"/>
    <property type="evidence" value="ECO:0007669"/>
    <property type="project" value="TreeGrafter"/>
</dbReference>
<keyword evidence="4" id="KW-0997">Cell inner membrane</keyword>